<sequence>MAVTVPNEGSATSVELAPMPAGAISADTSKITLTATKSDEALREVEAERRAVSTQITAIVITCVTFSTGIQSFLAGLVTITLPTVAVDLSLPDNLVLWPVTIFSLTCGCTLLACGSISDVVGNRQTYLLGCLLQTAFTLVCGLSTTGAQLIVFRGFSGVAASFCLPSAVSLINEVFPTGRSRNISFAAMGGAQPVGFGLGLTLGGVIAAKIGWQWGFHTAAILSFVMLFLAAWKLPRNEYPSAREIGQRLLNDIDWVGVIIASTSLAILSYVIAAIAGSPTAIRSPTNIALLVLSFIVLAMFVVWVGRQERLNRPALIPNTLWRHKVFSCVCINVFCVWAAFNAFEQFQNFFFQNIQLISPLDSALRFLPMPVAGALANILAGLIVHRVRADWIVIMMLIPSAIAPLLMAVASPKWPYWSCAFIANFLNPIGADGIFTVSNLLITSMFPPKTQGVAGGVFNTVSQTGKSVGIALTALVANGVTQKSGKAGTDDTGALLEGYRAAFWFEFALTVACLGTTL</sequence>
<accession>A0ACC3BFK4</accession>
<comment type="caution">
    <text evidence="1">The sequence shown here is derived from an EMBL/GenBank/DDBJ whole genome shotgun (WGS) entry which is preliminary data.</text>
</comment>
<protein>
    <submittedName>
        <fullName evidence="1">Uncharacterized protein</fullName>
    </submittedName>
</protein>
<evidence type="ECO:0000313" key="1">
    <source>
        <dbReference type="EMBL" id="KAK1149643.1"/>
    </source>
</evidence>
<reference evidence="1 2" key="1">
    <citation type="journal article" date="2023" name="ACS Omega">
        <title>Identification of the Neoaspergillic Acid Biosynthesis Gene Cluster by Establishing an In Vitro CRISPR-Ribonucleoprotein Genetic System in Aspergillus melleus.</title>
        <authorList>
            <person name="Yuan B."/>
            <person name="Grau M.F."/>
            <person name="Murata R.M."/>
            <person name="Torok T."/>
            <person name="Venkateswaran K."/>
            <person name="Stajich J.E."/>
            <person name="Wang C.C.C."/>
        </authorList>
    </citation>
    <scope>NUCLEOTIDE SEQUENCE [LARGE SCALE GENOMIC DNA]</scope>
    <source>
        <strain evidence="1 2">IMV 1140</strain>
    </source>
</reference>
<evidence type="ECO:0000313" key="2">
    <source>
        <dbReference type="Proteomes" id="UP001177260"/>
    </source>
</evidence>
<dbReference type="EMBL" id="JAOPJF010000003">
    <property type="protein sequence ID" value="KAK1149643.1"/>
    <property type="molecule type" value="Genomic_DNA"/>
</dbReference>
<proteinExistence type="predicted"/>
<gene>
    <name evidence="1" type="ORF">N8T08_005195</name>
</gene>
<dbReference type="Proteomes" id="UP001177260">
    <property type="component" value="Unassembled WGS sequence"/>
</dbReference>
<name>A0ACC3BFK4_9EURO</name>
<organism evidence="1 2">
    <name type="scientific">Aspergillus melleus</name>
    <dbReference type="NCBI Taxonomy" id="138277"/>
    <lineage>
        <taxon>Eukaryota</taxon>
        <taxon>Fungi</taxon>
        <taxon>Dikarya</taxon>
        <taxon>Ascomycota</taxon>
        <taxon>Pezizomycotina</taxon>
        <taxon>Eurotiomycetes</taxon>
        <taxon>Eurotiomycetidae</taxon>
        <taxon>Eurotiales</taxon>
        <taxon>Aspergillaceae</taxon>
        <taxon>Aspergillus</taxon>
        <taxon>Aspergillus subgen. Circumdati</taxon>
    </lineage>
</organism>
<keyword evidence="2" id="KW-1185">Reference proteome</keyword>